<dbReference type="InterPro" id="IPR007421">
    <property type="entry name" value="Schlafen_AlbA_2_dom"/>
</dbReference>
<dbReference type="Proteomes" id="UP000197446">
    <property type="component" value="Unassembled WGS sequence"/>
</dbReference>
<feature type="domain" description="Schlafen AlbA-2" evidence="2">
    <location>
        <begin position="15"/>
        <end position="141"/>
    </location>
</feature>
<comment type="caution">
    <text evidence="4">The sequence shown here is derived from an EMBL/GenBank/DDBJ whole genome shotgun (WGS) entry which is preliminary data.</text>
</comment>
<proteinExistence type="predicted"/>
<sequence length="645" mass="71094">MTALELLQNLNLLDETERIEAKRASEAGKSLLETVCAFANEPGLGGGWLLLGVVREEMALFPSYQVEGVPQPDKLCADLATQCREAFNAPVRIDLSTEQVDGQAVVVAYVPEAQPQDKPVFFKSQGLPKGALRRVGSVDQRCTDDDLAVFYQSRQRETFDASLVPDATLDDLAPEALADYRQARAEANPDAEELRWSDEELLRSLGCIQTDANSPATTWRPTVAGLMLFGKPQALRRCFPMTRVDYIRVPGREWVPDPERRFDTLELRDPLFRLIRRAQAAVLDDLPKGFALKEGDLQRQDKPVIPQRVIREALVNALMHRSYRSHSPVQIIRYANRLEIRNPGFSLKSPEHLGEPGSEPRNPRIAAVLHETRFAETKGSGIRVMRETMEQAGLTPPLFESDRGNDQFVARYFFHHFLGTDDVAWLAQFKDAQLSPDEAKALIVVREAGAIDNAAYRALNKVDTLAASAALRRLRDAGLLQQKGRGSATYYVPAERLGPADKALEAGADAGLSGKPPGLFTNPGGLSSNPRGLSSNPSPLSSNPQTAEQDAARAALLDDLPGSLAARLGAIGQRHPPHEVQDLVVALCALRDWPVNELALVLRRNPEVVRQNYLRPLMRDGRLVMTRPDEPNAPTQAYRAVGDSA</sequence>
<dbReference type="PANTHER" id="PTHR30595">
    <property type="entry name" value="GLPR-RELATED TRANSCRIPTIONAL REPRESSOR"/>
    <property type="match status" value="1"/>
</dbReference>
<dbReference type="InterPro" id="IPR049514">
    <property type="entry name" value="Fic-like_C"/>
</dbReference>
<dbReference type="Pfam" id="PF13749">
    <property type="entry name" value="HATPase_c_4"/>
    <property type="match status" value="1"/>
</dbReference>
<dbReference type="Gene3D" id="3.30.565.60">
    <property type="match status" value="1"/>
</dbReference>
<dbReference type="Gene3D" id="3.30.950.30">
    <property type="entry name" value="Schlafen, AAA domain"/>
    <property type="match status" value="1"/>
</dbReference>
<accession>A0A254NC05</accession>
<feature type="domain" description="Filamentation induced by cAMP protein Fic-like C-terminal" evidence="3">
    <location>
        <begin position="608"/>
        <end position="639"/>
    </location>
</feature>
<dbReference type="PANTHER" id="PTHR30595:SF6">
    <property type="entry name" value="SCHLAFEN ALBA-2 DOMAIN-CONTAINING PROTEIN"/>
    <property type="match status" value="1"/>
</dbReference>
<organism evidence="4 5">
    <name type="scientific">Roseateles puraquae</name>
    <dbReference type="NCBI Taxonomy" id="431059"/>
    <lineage>
        <taxon>Bacteria</taxon>
        <taxon>Pseudomonadati</taxon>
        <taxon>Pseudomonadota</taxon>
        <taxon>Betaproteobacteria</taxon>
        <taxon>Burkholderiales</taxon>
        <taxon>Sphaerotilaceae</taxon>
        <taxon>Roseateles</taxon>
    </lineage>
</organism>
<feature type="compositionally biased region" description="Low complexity" evidence="1">
    <location>
        <begin position="523"/>
        <end position="544"/>
    </location>
</feature>
<evidence type="ECO:0000313" key="5">
    <source>
        <dbReference type="Proteomes" id="UP000197446"/>
    </source>
</evidence>
<name>A0A254NC05_9BURK</name>
<evidence type="ECO:0000259" key="3">
    <source>
        <dbReference type="Pfam" id="PF21247"/>
    </source>
</evidence>
<gene>
    <name evidence="4" type="ORF">CDO81_15235</name>
</gene>
<keyword evidence="5" id="KW-1185">Reference proteome</keyword>
<dbReference type="AlphaFoldDB" id="A0A254NC05"/>
<dbReference type="Pfam" id="PF04326">
    <property type="entry name" value="SLFN_AlbA_2"/>
    <property type="match status" value="1"/>
</dbReference>
<reference evidence="4 5" key="1">
    <citation type="journal article" date="2007" name="Int. J. Syst. Evol. Microbiol.">
        <title>Description of Pelomonas aquatica sp. nov. and Pelomonas puraquae sp. nov., isolated from industrial and haemodialysis water.</title>
        <authorList>
            <person name="Gomila M."/>
            <person name="Bowien B."/>
            <person name="Falsen E."/>
            <person name="Moore E.R."/>
            <person name="Lalucat J."/>
        </authorList>
    </citation>
    <scope>NUCLEOTIDE SEQUENCE [LARGE SCALE GENOMIC DNA]</scope>
    <source>
        <strain evidence="4 5">CCUG 52769</strain>
    </source>
</reference>
<dbReference type="RefSeq" id="WP_088484092.1">
    <property type="nucleotide sequence ID" value="NZ_NISI01000006.1"/>
</dbReference>
<dbReference type="InterPro" id="IPR038461">
    <property type="entry name" value="Schlafen_AlbA_2_dom_sf"/>
</dbReference>
<dbReference type="OrthoDB" id="9768354at2"/>
<evidence type="ECO:0000313" key="4">
    <source>
        <dbReference type="EMBL" id="OWR02938.1"/>
    </source>
</evidence>
<dbReference type="InterPro" id="IPR038475">
    <property type="entry name" value="RecG_C_sf"/>
</dbReference>
<evidence type="ECO:0000259" key="2">
    <source>
        <dbReference type="Pfam" id="PF04326"/>
    </source>
</evidence>
<evidence type="ECO:0000256" key="1">
    <source>
        <dbReference type="SAM" id="MobiDB-lite"/>
    </source>
</evidence>
<feature type="region of interest" description="Disordered" evidence="1">
    <location>
        <begin position="514"/>
        <end position="549"/>
    </location>
</feature>
<dbReference type="Pfam" id="PF21247">
    <property type="entry name" value="Fic-like_C"/>
    <property type="match status" value="1"/>
</dbReference>
<protein>
    <submittedName>
        <fullName evidence="4">Transcriptional regulator</fullName>
    </submittedName>
</protein>
<dbReference type="EMBL" id="NISI01000006">
    <property type="protein sequence ID" value="OWR02938.1"/>
    <property type="molecule type" value="Genomic_DNA"/>
</dbReference>
<feature type="region of interest" description="Disordered" evidence="1">
    <location>
        <begin position="625"/>
        <end position="645"/>
    </location>
</feature>